<evidence type="ECO:0000256" key="4">
    <source>
        <dbReference type="ARBA" id="ARBA00022840"/>
    </source>
</evidence>
<comment type="domain">
    <text evidence="6">The N-terminal region contains the highly conserved SGGXDS motif, predicted to be a P-loop motif involved in ATP binding.</text>
</comment>
<dbReference type="SUPFAM" id="SSF52402">
    <property type="entry name" value="Adenine nucleotide alpha hydrolases-like"/>
    <property type="match status" value="1"/>
</dbReference>
<dbReference type="InterPro" id="IPR011063">
    <property type="entry name" value="TilS/TtcA_N"/>
</dbReference>
<feature type="domain" description="tRNA(Ile)-lysidine/2-thiocytidine synthase N-terminal" evidence="7">
    <location>
        <begin position="16"/>
        <end position="182"/>
    </location>
</feature>
<keyword evidence="3 6" id="KW-0547">Nucleotide-binding</keyword>
<protein>
    <recommendedName>
        <fullName evidence="6">tRNA(Ile)-lysidine synthase</fullName>
        <ecNumber evidence="6">6.3.4.19</ecNumber>
    </recommendedName>
    <alternativeName>
        <fullName evidence="6">tRNA(Ile)-2-lysyl-cytidine synthase</fullName>
    </alternativeName>
    <alternativeName>
        <fullName evidence="6">tRNA(Ile)-lysidine synthetase</fullName>
    </alternativeName>
</protein>
<evidence type="ECO:0000313" key="9">
    <source>
        <dbReference type="Proteomes" id="UP001177295"/>
    </source>
</evidence>
<keyword evidence="9" id="KW-1185">Reference proteome</keyword>
<keyword evidence="1 6" id="KW-0436">Ligase</keyword>
<feature type="binding site" evidence="6">
    <location>
        <begin position="20"/>
        <end position="25"/>
    </location>
    <ligand>
        <name>ATP</name>
        <dbReference type="ChEBI" id="CHEBI:30616"/>
    </ligand>
</feature>
<dbReference type="EC" id="6.3.4.19" evidence="6"/>
<dbReference type="HAMAP" id="MF_01161">
    <property type="entry name" value="tRNA_Ile_lys_synt"/>
    <property type="match status" value="1"/>
</dbReference>
<evidence type="ECO:0000256" key="5">
    <source>
        <dbReference type="ARBA" id="ARBA00048539"/>
    </source>
</evidence>
<comment type="similarity">
    <text evidence="6">Belongs to the tRNA(Ile)-lysidine synthase family.</text>
</comment>
<dbReference type="Pfam" id="PF01171">
    <property type="entry name" value="ATP_bind_3"/>
    <property type="match status" value="1"/>
</dbReference>
<evidence type="ECO:0000256" key="2">
    <source>
        <dbReference type="ARBA" id="ARBA00022694"/>
    </source>
</evidence>
<organism evidence="8 9">
    <name type="scientific">Candidatus Southlakia epibionticum</name>
    <dbReference type="NCBI Taxonomy" id="3043284"/>
    <lineage>
        <taxon>Bacteria</taxon>
        <taxon>Candidatus Saccharimonadota</taxon>
        <taxon>Candidatus Saccharimonadia</taxon>
        <taxon>Candidatus Saccharimonadales</taxon>
        <taxon>Candidatus Saccharimonadaceae</taxon>
        <taxon>Candidatus Southlakia</taxon>
    </lineage>
</organism>
<gene>
    <name evidence="6 8" type="primary">tilS</name>
    <name evidence="8" type="ORF">SEML1_0730</name>
</gene>
<accession>A0ABY8WWK7</accession>
<dbReference type="InterPro" id="IPR012795">
    <property type="entry name" value="tRNA_Ile_lys_synt_N"/>
</dbReference>
<evidence type="ECO:0000313" key="8">
    <source>
        <dbReference type="EMBL" id="WIO46331.1"/>
    </source>
</evidence>
<keyword evidence="4 6" id="KW-0067">ATP-binding</keyword>
<proteinExistence type="inferred from homology"/>
<evidence type="ECO:0000256" key="6">
    <source>
        <dbReference type="HAMAP-Rule" id="MF_01161"/>
    </source>
</evidence>
<comment type="subcellular location">
    <subcellularLocation>
        <location evidence="6">Cytoplasm</location>
    </subcellularLocation>
</comment>
<dbReference type="InterPro" id="IPR014729">
    <property type="entry name" value="Rossmann-like_a/b/a_fold"/>
</dbReference>
<keyword evidence="6" id="KW-0963">Cytoplasm</keyword>
<evidence type="ECO:0000256" key="1">
    <source>
        <dbReference type="ARBA" id="ARBA00022598"/>
    </source>
</evidence>
<comment type="function">
    <text evidence="6">Ligates lysine onto the cytidine present at position 34 of the AUA codon-specific tRNA(Ile) that contains the anticodon CAU, in an ATP-dependent manner. Cytidine is converted to lysidine, thus changing the amino acid specificity of the tRNA from methionine to isoleucine.</text>
</comment>
<keyword evidence="2 6" id="KW-0819">tRNA processing</keyword>
<dbReference type="Gene3D" id="3.40.50.620">
    <property type="entry name" value="HUPs"/>
    <property type="match status" value="1"/>
</dbReference>
<evidence type="ECO:0000259" key="7">
    <source>
        <dbReference type="Pfam" id="PF01171"/>
    </source>
</evidence>
<dbReference type="CDD" id="cd01992">
    <property type="entry name" value="TilS_N"/>
    <property type="match status" value="1"/>
</dbReference>
<evidence type="ECO:0000256" key="3">
    <source>
        <dbReference type="ARBA" id="ARBA00022741"/>
    </source>
</evidence>
<comment type="catalytic activity">
    <reaction evidence="5 6">
        <text>cytidine(34) in tRNA(Ile2) + L-lysine + ATP = lysidine(34) in tRNA(Ile2) + AMP + diphosphate + H(+)</text>
        <dbReference type="Rhea" id="RHEA:43744"/>
        <dbReference type="Rhea" id="RHEA-COMP:10625"/>
        <dbReference type="Rhea" id="RHEA-COMP:10670"/>
        <dbReference type="ChEBI" id="CHEBI:15378"/>
        <dbReference type="ChEBI" id="CHEBI:30616"/>
        <dbReference type="ChEBI" id="CHEBI:32551"/>
        <dbReference type="ChEBI" id="CHEBI:33019"/>
        <dbReference type="ChEBI" id="CHEBI:82748"/>
        <dbReference type="ChEBI" id="CHEBI:83665"/>
        <dbReference type="ChEBI" id="CHEBI:456215"/>
        <dbReference type="EC" id="6.3.4.19"/>
    </reaction>
</comment>
<sequence>MRYTGYVKARSSGNHILAVSGGVDSVVMLDMARRRYGAARLIVAHFDHGIRPESAADARFAAALATQYGCVFRAQRAELGARAGEDAARRARYDFLYAAARDFQADIWLAHHQEDVVESVAVNLTRGTGWRGLAVMDRPGLYRPLLSMTKREIYAYACRYRLEWVEDESNQEDSYLRNRLRRKISKLLSNDDQARIVQLRNKQIAIKHKMIAETASLLPNTRQARYFLTQIPRAIAEEMVRIVIERETGVLVARPHAARALAAIQTLRIGAVHQVADGVYLTMTKKGFTIGRQA</sequence>
<dbReference type="Proteomes" id="UP001177295">
    <property type="component" value="Chromosome"/>
</dbReference>
<reference evidence="8 9" key="1">
    <citation type="journal article" date="2023" name="Cell">
        <title>Genetic manipulation of Patescibacteria provides mechanistic insights into microbial dark matter and the epibiotic lifestyle.</title>
        <authorList>
            <person name="Wang Y."/>
            <person name="Gallagher L.A."/>
            <person name="Andrade P.A."/>
            <person name="Liu A."/>
            <person name="Humphreys I.R."/>
            <person name="Turkarslan S."/>
            <person name="Cutler K.J."/>
            <person name="Arrieta-Ortiz M.L."/>
            <person name="Li Y."/>
            <person name="Radey M.C."/>
            <person name="McLean J.S."/>
            <person name="Cong Q."/>
            <person name="Baker D."/>
            <person name="Baliga N.S."/>
            <person name="Peterson S.B."/>
            <person name="Mougous J.D."/>
        </authorList>
    </citation>
    <scope>NUCLEOTIDE SEQUENCE [LARGE SCALE GENOMIC DNA]</scope>
    <source>
        <strain evidence="8 9">ML1</strain>
    </source>
</reference>
<dbReference type="PANTHER" id="PTHR43033">
    <property type="entry name" value="TRNA(ILE)-LYSIDINE SYNTHASE-RELATED"/>
    <property type="match status" value="1"/>
</dbReference>
<dbReference type="EMBL" id="CP124550">
    <property type="protein sequence ID" value="WIO46331.1"/>
    <property type="molecule type" value="Genomic_DNA"/>
</dbReference>
<name>A0ABY8WWK7_9BACT</name>
<dbReference type="PANTHER" id="PTHR43033:SF1">
    <property type="entry name" value="TRNA(ILE)-LYSIDINE SYNTHASE-RELATED"/>
    <property type="match status" value="1"/>
</dbReference>
<dbReference type="InterPro" id="IPR012094">
    <property type="entry name" value="tRNA_Ile_lys_synt"/>
</dbReference>
<dbReference type="NCBIfam" id="TIGR02432">
    <property type="entry name" value="lysidine_TilS_N"/>
    <property type="match status" value="1"/>
</dbReference>